<dbReference type="InterPro" id="IPR050796">
    <property type="entry name" value="SCF_F-box_component"/>
</dbReference>
<dbReference type="InterPro" id="IPR013187">
    <property type="entry name" value="F-box-assoc_dom_typ3"/>
</dbReference>
<protein>
    <recommendedName>
        <fullName evidence="6">F-box domain-containing protein</fullName>
    </recommendedName>
</protein>
<sequence length="329" mass="35821">MEKKAGDAEIVEEDRGRAASSASTSSRKKRSAVDGASGACLCDDVIGNILAYLPARTAIGCMALSKRHRDLIRSPEFRSLHCSLGAPLPRPHIAYIATASLRYKQYRGRVSEFHGFHVAGAGDGISSSNAPMRAIFGDSYLGYRCVNTCNGVVLLATNDYSPLGRCVLWNPAVADVVREFTVPADTSMEGGNVNYLVLGLGYGRRSETYKLLLFHMDYTHWKHSLQVYALVGGQPRLRPAVSSPPGIDGAIQSQESLYMDGTVYLLDVDRSVILAFDVDDETVTTIGLPGKRDRGHPRHVRSRLMEMQGRLCLATNRAPPQSRPVASHG</sequence>
<dbReference type="PANTHER" id="PTHR31672">
    <property type="entry name" value="BNACNNG10540D PROTEIN"/>
    <property type="match status" value="1"/>
</dbReference>
<feature type="domain" description="F-box associated beta-propeller type 3" evidence="3">
    <location>
        <begin position="146"/>
        <end position="316"/>
    </location>
</feature>
<evidence type="ECO:0008006" key="6">
    <source>
        <dbReference type="Google" id="ProtNLM"/>
    </source>
</evidence>
<evidence type="ECO:0000313" key="4">
    <source>
        <dbReference type="EMBL" id="CAD6262484.1"/>
    </source>
</evidence>
<dbReference type="PANTHER" id="PTHR31672:SF13">
    <property type="entry name" value="F-BOX PROTEIN CPR30-LIKE"/>
    <property type="match status" value="1"/>
</dbReference>
<keyword evidence="5" id="KW-1185">Reference proteome</keyword>
<dbReference type="InterPro" id="IPR017451">
    <property type="entry name" value="F-box-assoc_interact_dom"/>
</dbReference>
<feature type="region of interest" description="Disordered" evidence="1">
    <location>
        <begin position="1"/>
        <end position="28"/>
    </location>
</feature>
<reference evidence="4" key="1">
    <citation type="submission" date="2020-10" db="EMBL/GenBank/DDBJ databases">
        <authorList>
            <person name="Han B."/>
            <person name="Lu T."/>
            <person name="Zhao Q."/>
            <person name="Huang X."/>
            <person name="Zhao Y."/>
        </authorList>
    </citation>
    <scope>NUCLEOTIDE SEQUENCE</scope>
</reference>
<dbReference type="InterPro" id="IPR001810">
    <property type="entry name" value="F-box_dom"/>
</dbReference>
<feature type="domain" description="F-box" evidence="2">
    <location>
        <begin position="40"/>
        <end position="78"/>
    </location>
</feature>
<gene>
    <name evidence="4" type="ORF">NCGR_LOCUS45826</name>
</gene>
<proteinExistence type="predicted"/>
<organism evidence="4 5">
    <name type="scientific">Miscanthus lutarioriparius</name>
    <dbReference type="NCBI Taxonomy" id="422564"/>
    <lineage>
        <taxon>Eukaryota</taxon>
        <taxon>Viridiplantae</taxon>
        <taxon>Streptophyta</taxon>
        <taxon>Embryophyta</taxon>
        <taxon>Tracheophyta</taxon>
        <taxon>Spermatophyta</taxon>
        <taxon>Magnoliopsida</taxon>
        <taxon>Liliopsida</taxon>
        <taxon>Poales</taxon>
        <taxon>Poaceae</taxon>
        <taxon>PACMAD clade</taxon>
        <taxon>Panicoideae</taxon>
        <taxon>Andropogonodae</taxon>
        <taxon>Andropogoneae</taxon>
        <taxon>Saccharinae</taxon>
        <taxon>Miscanthus</taxon>
    </lineage>
</organism>
<feature type="compositionally biased region" description="Basic and acidic residues" evidence="1">
    <location>
        <begin position="1"/>
        <end position="17"/>
    </location>
</feature>
<dbReference type="NCBIfam" id="TIGR01640">
    <property type="entry name" value="F_box_assoc_1"/>
    <property type="match status" value="1"/>
</dbReference>
<comment type="caution">
    <text evidence="4">The sequence shown here is derived from an EMBL/GenBank/DDBJ whole genome shotgun (WGS) entry which is preliminary data.</text>
</comment>
<evidence type="ECO:0000259" key="2">
    <source>
        <dbReference type="Pfam" id="PF00646"/>
    </source>
</evidence>
<dbReference type="Pfam" id="PF08268">
    <property type="entry name" value="FBA_3"/>
    <property type="match status" value="1"/>
</dbReference>
<name>A0A811R0Z2_9POAL</name>
<dbReference type="Pfam" id="PF00646">
    <property type="entry name" value="F-box"/>
    <property type="match status" value="1"/>
</dbReference>
<dbReference type="AlphaFoldDB" id="A0A811R0Z2"/>
<accession>A0A811R0Z2</accession>
<dbReference type="Proteomes" id="UP000604825">
    <property type="component" value="Unassembled WGS sequence"/>
</dbReference>
<dbReference type="EMBL" id="CAJGYO010000012">
    <property type="protein sequence ID" value="CAD6262484.1"/>
    <property type="molecule type" value="Genomic_DNA"/>
</dbReference>
<evidence type="ECO:0000259" key="3">
    <source>
        <dbReference type="Pfam" id="PF08268"/>
    </source>
</evidence>
<dbReference type="OrthoDB" id="695030at2759"/>
<evidence type="ECO:0000256" key="1">
    <source>
        <dbReference type="SAM" id="MobiDB-lite"/>
    </source>
</evidence>
<evidence type="ECO:0000313" key="5">
    <source>
        <dbReference type="Proteomes" id="UP000604825"/>
    </source>
</evidence>